<comment type="caution">
    <text evidence="1">The sequence shown here is derived from an EMBL/GenBank/DDBJ whole genome shotgun (WGS) entry which is preliminary data.</text>
</comment>
<sequence length="78" mass="8670">MRDEELIVEFALTRLDHPGLDLEEIAALLVRRTGPEGVLDLATQNLADRGELRGAMFEAAVERVMRVVLTLRDAPDQA</sequence>
<evidence type="ECO:0000313" key="2">
    <source>
        <dbReference type="Proteomes" id="UP000245639"/>
    </source>
</evidence>
<name>A0A2U1F488_9PSEU</name>
<reference evidence="1 2" key="1">
    <citation type="submission" date="2018-04" db="EMBL/GenBank/DDBJ databases">
        <title>Genomic Encyclopedia of Type Strains, Phase IV (KMG-IV): sequencing the most valuable type-strain genomes for metagenomic binning, comparative biology and taxonomic classification.</title>
        <authorList>
            <person name="Goeker M."/>
        </authorList>
    </citation>
    <scope>NUCLEOTIDE SEQUENCE [LARGE SCALE GENOMIC DNA]</scope>
    <source>
        <strain evidence="1 2">DSM 45771</strain>
    </source>
</reference>
<organism evidence="1 2">
    <name type="scientific">Actinomycetospora cinnamomea</name>
    <dbReference type="NCBI Taxonomy" id="663609"/>
    <lineage>
        <taxon>Bacteria</taxon>
        <taxon>Bacillati</taxon>
        <taxon>Actinomycetota</taxon>
        <taxon>Actinomycetes</taxon>
        <taxon>Pseudonocardiales</taxon>
        <taxon>Pseudonocardiaceae</taxon>
        <taxon>Actinomycetospora</taxon>
    </lineage>
</organism>
<protein>
    <submittedName>
        <fullName evidence="1">Uncharacterized protein</fullName>
    </submittedName>
</protein>
<accession>A0A2U1F488</accession>
<dbReference type="Proteomes" id="UP000245639">
    <property type="component" value="Unassembled WGS sequence"/>
</dbReference>
<proteinExistence type="predicted"/>
<dbReference type="RefSeq" id="WP_116709993.1">
    <property type="nucleotide sequence ID" value="NZ_QEKW01000012.1"/>
</dbReference>
<dbReference type="AlphaFoldDB" id="A0A2U1F488"/>
<dbReference type="OrthoDB" id="4563938at2"/>
<gene>
    <name evidence="1" type="ORF">C8D89_112172</name>
</gene>
<keyword evidence="2" id="KW-1185">Reference proteome</keyword>
<dbReference type="EMBL" id="QEKW01000012">
    <property type="protein sequence ID" value="PVZ06978.1"/>
    <property type="molecule type" value="Genomic_DNA"/>
</dbReference>
<evidence type="ECO:0000313" key="1">
    <source>
        <dbReference type="EMBL" id="PVZ06978.1"/>
    </source>
</evidence>